<protein>
    <submittedName>
        <fullName evidence="2">Uncharacterized protein</fullName>
    </submittedName>
</protein>
<proteinExistence type="predicted"/>
<evidence type="ECO:0000313" key="2">
    <source>
        <dbReference type="EMBL" id="PMD20663.1"/>
    </source>
</evidence>
<keyword evidence="3" id="KW-1185">Reference proteome</keyword>
<evidence type="ECO:0000313" key="3">
    <source>
        <dbReference type="Proteomes" id="UP000235672"/>
    </source>
</evidence>
<feature type="region of interest" description="Disordered" evidence="1">
    <location>
        <begin position="1"/>
        <end position="28"/>
    </location>
</feature>
<reference evidence="2 3" key="1">
    <citation type="submission" date="2016-05" db="EMBL/GenBank/DDBJ databases">
        <title>A degradative enzymes factory behind the ericoid mycorrhizal symbiosis.</title>
        <authorList>
            <consortium name="DOE Joint Genome Institute"/>
            <person name="Martino E."/>
            <person name="Morin E."/>
            <person name="Grelet G."/>
            <person name="Kuo A."/>
            <person name="Kohler A."/>
            <person name="Daghino S."/>
            <person name="Barry K."/>
            <person name="Choi C."/>
            <person name="Cichocki N."/>
            <person name="Clum A."/>
            <person name="Copeland A."/>
            <person name="Hainaut M."/>
            <person name="Haridas S."/>
            <person name="Labutti K."/>
            <person name="Lindquist E."/>
            <person name="Lipzen A."/>
            <person name="Khouja H.-R."/>
            <person name="Murat C."/>
            <person name="Ohm R."/>
            <person name="Olson A."/>
            <person name="Spatafora J."/>
            <person name="Veneault-Fourrey C."/>
            <person name="Henrissat B."/>
            <person name="Grigoriev I."/>
            <person name="Martin F."/>
            <person name="Perotto S."/>
        </authorList>
    </citation>
    <scope>NUCLEOTIDE SEQUENCE [LARGE SCALE GENOMIC DNA]</scope>
    <source>
        <strain evidence="2 3">UAMH 7357</strain>
    </source>
</reference>
<accession>A0A2J6Q335</accession>
<sequence length="344" mass="37740">MSTRANQRGSDKHRSHQSQATATYSANSGYSSQIATSYPAGSYYQPQAATTHPAYLSYQSQPGSVSSDAQLSYHNPGEIPYVTYPGPEGSGTRVVPMTFTQYASVEAQYGYQGAYVAASARLDQDRGDGDWTLFLPHIETALIAQHNCPLGSKLLRRLRINTPRINILRLSPTKVSRTMVNGNVHNVAARFLRRRQCRVIFHEAASETHPDGLACGGEAGMPPDQRCLLVRPCLYVLDAKQGCRSSRSNLMPNIDPPRLPGALQSFFRPPSYSAPIGPSRWQCRLWFPCNLSGAVDWQFTKNCPQCTKPRSVVSAADPVWRCARCSGQVTETGVGFFCPGASCR</sequence>
<dbReference type="EMBL" id="KZ613484">
    <property type="protein sequence ID" value="PMD20663.1"/>
    <property type="molecule type" value="Genomic_DNA"/>
</dbReference>
<organism evidence="2 3">
    <name type="scientific">Hyaloscypha hepaticicola</name>
    <dbReference type="NCBI Taxonomy" id="2082293"/>
    <lineage>
        <taxon>Eukaryota</taxon>
        <taxon>Fungi</taxon>
        <taxon>Dikarya</taxon>
        <taxon>Ascomycota</taxon>
        <taxon>Pezizomycotina</taxon>
        <taxon>Leotiomycetes</taxon>
        <taxon>Helotiales</taxon>
        <taxon>Hyaloscyphaceae</taxon>
        <taxon>Hyaloscypha</taxon>
    </lineage>
</organism>
<feature type="compositionally biased region" description="Polar residues" evidence="1">
    <location>
        <begin position="17"/>
        <end position="28"/>
    </location>
</feature>
<gene>
    <name evidence="2" type="ORF">NA56DRAFT_749614</name>
</gene>
<name>A0A2J6Q335_9HELO</name>
<dbReference type="Proteomes" id="UP000235672">
    <property type="component" value="Unassembled WGS sequence"/>
</dbReference>
<dbReference type="AlphaFoldDB" id="A0A2J6Q335"/>
<evidence type="ECO:0000256" key="1">
    <source>
        <dbReference type="SAM" id="MobiDB-lite"/>
    </source>
</evidence>